<dbReference type="SUPFAM" id="SSF56003">
    <property type="entry name" value="Molybdenum cofactor-binding domain"/>
    <property type="match status" value="1"/>
</dbReference>
<dbReference type="InterPro" id="IPR006058">
    <property type="entry name" value="2Fe2S_fd_BS"/>
</dbReference>
<keyword evidence="14" id="KW-0520">NAD</keyword>
<dbReference type="Gene3D" id="3.30.43.10">
    <property type="entry name" value="Uridine Diphospho-n-acetylenolpyruvylglucosamine Reductase, domain 2"/>
    <property type="match status" value="1"/>
</dbReference>
<dbReference type="Pfam" id="PF20256">
    <property type="entry name" value="MoCoBD_2"/>
    <property type="match status" value="1"/>
</dbReference>
<dbReference type="InterPro" id="IPR008274">
    <property type="entry name" value="AldOxase/xan_DH_MoCoBD1"/>
</dbReference>
<evidence type="ECO:0000256" key="9">
    <source>
        <dbReference type="ARBA" id="ARBA00022723"/>
    </source>
</evidence>
<dbReference type="Pfam" id="PF01315">
    <property type="entry name" value="Ald_Xan_dh_C"/>
    <property type="match status" value="1"/>
</dbReference>
<protein>
    <recommendedName>
        <fullName evidence="5">xanthine dehydrogenase</fullName>
        <ecNumber evidence="5">1.17.1.4</ecNumber>
    </recommendedName>
</protein>
<dbReference type="GO" id="GO:0030151">
    <property type="term" value="F:molybdenum ion binding"/>
    <property type="evidence" value="ECO:0007669"/>
    <property type="project" value="InterPro"/>
</dbReference>
<dbReference type="Proteomes" id="UP000051269">
    <property type="component" value="Unassembled WGS sequence"/>
</dbReference>
<dbReference type="InterPro" id="IPR037165">
    <property type="entry name" value="AldOxase/xan_DH_Mopterin-bd_sf"/>
</dbReference>
<dbReference type="Pfam" id="PF00941">
    <property type="entry name" value="FAD_binding_5"/>
    <property type="match status" value="1"/>
</dbReference>
<keyword evidence="8" id="KW-0001">2Fe-2S</keyword>
<dbReference type="InterPro" id="IPR036318">
    <property type="entry name" value="FAD-bd_PCMH-like_sf"/>
</dbReference>
<evidence type="ECO:0000259" key="21">
    <source>
        <dbReference type="PROSITE" id="PS51387"/>
    </source>
</evidence>
<evidence type="ECO:0000256" key="3">
    <source>
        <dbReference type="ARBA" id="ARBA00004275"/>
    </source>
</evidence>
<dbReference type="EMBL" id="LIBO01000039">
    <property type="protein sequence ID" value="KRO62737.1"/>
    <property type="molecule type" value="Genomic_DNA"/>
</dbReference>
<evidence type="ECO:0000256" key="1">
    <source>
        <dbReference type="ARBA" id="ARBA00001924"/>
    </source>
</evidence>
<feature type="domain" description="FAD-binding PCMH-type" evidence="21">
    <location>
        <begin position="186"/>
        <end position="359"/>
    </location>
</feature>
<proteinExistence type="inferred from homology"/>
<dbReference type="InterPro" id="IPR014307">
    <property type="entry name" value="Xanthine_DH_ssu"/>
</dbReference>
<dbReference type="SUPFAM" id="SSF54665">
    <property type="entry name" value="CO dehydrogenase molybdoprotein N-domain-like"/>
    <property type="match status" value="1"/>
</dbReference>
<evidence type="ECO:0000256" key="15">
    <source>
        <dbReference type="ARBA" id="ARBA00023140"/>
    </source>
</evidence>
<reference evidence="22 23" key="1">
    <citation type="submission" date="2015-10" db="EMBL/GenBank/DDBJ databases">
        <title>Metagenome-Assembled Genomes uncover a global brackish microbiome.</title>
        <authorList>
            <person name="Hugerth L.W."/>
            <person name="Larsson J."/>
            <person name="Alneberg J."/>
            <person name="Lindh M.V."/>
            <person name="Legrand C."/>
            <person name="Pinhassi J."/>
            <person name="Andersson A.F."/>
        </authorList>
    </citation>
    <scope>NUCLEOTIDE SEQUENCE [LARGE SCALE GENOMIC DNA]</scope>
    <source>
        <strain evidence="22">BACL18 MAG-120507-bin52</strain>
    </source>
</reference>
<dbReference type="PIRSF" id="PIRSF000127">
    <property type="entry name" value="Xanthine_DH"/>
    <property type="match status" value="1"/>
</dbReference>
<evidence type="ECO:0000256" key="13">
    <source>
        <dbReference type="ARBA" id="ARBA00023014"/>
    </source>
</evidence>
<evidence type="ECO:0000256" key="16">
    <source>
        <dbReference type="ARBA" id="ARBA00034078"/>
    </source>
</evidence>
<dbReference type="FunFam" id="3.30.365.10:FF:000001">
    <property type="entry name" value="Xanthine dehydrogenase oxidase"/>
    <property type="match status" value="1"/>
</dbReference>
<evidence type="ECO:0000256" key="14">
    <source>
        <dbReference type="ARBA" id="ARBA00023027"/>
    </source>
</evidence>
<dbReference type="InterPro" id="IPR005107">
    <property type="entry name" value="CO_DH_flav_C"/>
</dbReference>
<evidence type="ECO:0000256" key="12">
    <source>
        <dbReference type="ARBA" id="ARBA00023004"/>
    </source>
</evidence>
<evidence type="ECO:0000256" key="11">
    <source>
        <dbReference type="ARBA" id="ARBA00023002"/>
    </source>
</evidence>
<evidence type="ECO:0000256" key="19">
    <source>
        <dbReference type="ARBA" id="ARBA00053029"/>
    </source>
</evidence>
<dbReference type="InterPro" id="IPR036683">
    <property type="entry name" value="CO_DH_flav_C_dom_sf"/>
</dbReference>
<dbReference type="Gene3D" id="3.30.465.10">
    <property type="match status" value="1"/>
</dbReference>
<dbReference type="Pfam" id="PF03450">
    <property type="entry name" value="CO_deh_flav_C"/>
    <property type="match status" value="1"/>
</dbReference>
<dbReference type="InterPro" id="IPR016166">
    <property type="entry name" value="FAD-bd_PCMH"/>
</dbReference>
<evidence type="ECO:0000313" key="22">
    <source>
        <dbReference type="EMBL" id="KRO62737.1"/>
    </source>
</evidence>
<dbReference type="Gene3D" id="3.30.365.10">
    <property type="entry name" value="Aldehyde oxidase/xanthine dehydrogenase, molybdopterin binding domain"/>
    <property type="match status" value="4"/>
</dbReference>
<dbReference type="InterPro" id="IPR014309">
    <property type="entry name" value="Xanthine_DH_Mopterin-bd_su"/>
</dbReference>
<dbReference type="InterPro" id="IPR001041">
    <property type="entry name" value="2Fe-2S_ferredoxin-type"/>
</dbReference>
<evidence type="ECO:0000256" key="7">
    <source>
        <dbReference type="ARBA" id="ARBA00022630"/>
    </source>
</evidence>
<gene>
    <name evidence="22" type="ORF">ABR82_05395</name>
</gene>
<feature type="domain" description="2Fe-2S ferredoxin-type" evidence="20">
    <location>
        <begin position="3"/>
        <end position="88"/>
    </location>
</feature>
<evidence type="ECO:0000256" key="17">
    <source>
        <dbReference type="ARBA" id="ARBA00049017"/>
    </source>
</evidence>
<keyword evidence="11" id="KW-0560">Oxidoreductase</keyword>
<dbReference type="PROSITE" id="PS51085">
    <property type="entry name" value="2FE2S_FER_2"/>
    <property type="match status" value="1"/>
</dbReference>
<keyword evidence="13" id="KW-0411">Iron-sulfur</keyword>
<dbReference type="CDD" id="cd00207">
    <property type="entry name" value="fer2"/>
    <property type="match status" value="1"/>
</dbReference>
<evidence type="ECO:0000256" key="8">
    <source>
        <dbReference type="ARBA" id="ARBA00022714"/>
    </source>
</evidence>
<dbReference type="InterPro" id="IPR000674">
    <property type="entry name" value="Ald_Oxase/Xan_DH_a/b"/>
</dbReference>
<keyword evidence="12" id="KW-0408">Iron</keyword>
<dbReference type="NCBIfam" id="TIGR02965">
    <property type="entry name" value="xanthine_xdhB"/>
    <property type="match status" value="1"/>
</dbReference>
<dbReference type="EC" id="1.17.1.4" evidence="5"/>
<dbReference type="PROSITE" id="PS00197">
    <property type="entry name" value="2FE2S_FER_1"/>
    <property type="match status" value="1"/>
</dbReference>
<evidence type="ECO:0000256" key="5">
    <source>
        <dbReference type="ARBA" id="ARBA00013123"/>
    </source>
</evidence>
<comment type="subcellular location">
    <subcellularLocation>
        <location evidence="3">Peroxisome</location>
    </subcellularLocation>
</comment>
<dbReference type="InterPro" id="IPR036010">
    <property type="entry name" value="2Fe-2S_ferredoxin-like_sf"/>
</dbReference>
<comment type="cofactor">
    <cofactor evidence="16">
        <name>[2Fe-2S] cluster</name>
        <dbReference type="ChEBI" id="CHEBI:190135"/>
    </cofactor>
</comment>
<dbReference type="InterPro" id="IPR002346">
    <property type="entry name" value="Mopterin_DH_FAD-bd"/>
</dbReference>
<dbReference type="PANTHER" id="PTHR45444:SF3">
    <property type="entry name" value="XANTHINE DEHYDROGENASE"/>
    <property type="match status" value="1"/>
</dbReference>
<dbReference type="AlphaFoldDB" id="A0A0R2RK29"/>
<dbReference type="PANTHER" id="PTHR45444">
    <property type="entry name" value="XANTHINE DEHYDROGENASE"/>
    <property type="match status" value="1"/>
</dbReference>
<sequence length="1247" mass="136502">MSDSFFLRLNGERVRVEGVSPNLTLLDWLRTNGRTGSKEGCAEGDCGACSVAILENDATGKPVFRSINSCLTPLILMADREVVTVEGLENGCPHPVQEAMTAHQGSQCGYCTPGFIMSMFEGYYRKDLDRAWKLDDQLCGNLCRCTGYRPIRDAALVALQDRKKKGSDRFDHSLAKSPVRTHSLEYELGGEKFFRPRSLKELFTILKKHPEASLIAGATEMGVEIAKRFKKFPTLISIEAVAELAKAKKGEDGWYLGAGLKLTDLADTVEGDFPEWARMLWVFGSRQIRNRATLGGNLVTASPIGDTAPVLLAHGATMVCASTKGERKVSVDDFFVDYRKTCLKSGEILREVIVPIPSAKAGERVLREWYKVSKRREMDISTVSACFVVYLDKADQVSAIRLAFGGVAATPIRAKKTEKALLGKRWDSKTVEVACKVLAKEFTPLTDVRGSGEYRSEVLVSLLRKFFSGESDGIDYEAPLPKASHPQILPPPHESGHKHVSGEAMYTDDISLRRENALEVWYVTSPHAKARIKRRDATEARKVPGVLAVLMAEDVPGLNNTGPVIHDEPLFADQEVCFHGQLVALVVGETPEICREAAAKVVVEYEKQRAILTLEEAIEKNSFHTPPNFMRRGDASKGLKEAPHRMRGSFSMGGQEHFYLEMNAAFAEPGEDGTIQVVSSTQHPTEVQQCIGHILHIPANKVVVSVPRMGGGFGGKETQAAAPAALAALAAVKTGRPVRVRFNRDQDMMFTGKRHPFLAKFEVGYDARGVLRAMTLELVSNGGWSLDLSTPVTDRAMFHSNNCYFIQDVEVSGRVAKTNLVSNTAFRGFGGPQGMLVIEEIMDRIARSLKLSPETVRERNFYRGSGESMTTHYGQVVEDDRVSRIWKQLQADADVAKRRNEIAVWNAKNPMHKRGIGMTPVMFGISFTLTMYNQAGALVHIYKDGSVQVNHGGTEMGQGIHTNIRRIACLDLGLPPEQVRVMTTSTDKVPNTSATAASSGSDLNGAAVRNAVETLKERIRPIAAALVKEADSSKIEFRNGKVGAGLNWVEFEKVAAEAIAQRVSLSATGYYRTPEIHWDRAKGFGRPFYYFAVGAAVSEVEVDGFTGESRVLRVDILHDVGQSINEGINRGQIEGGFVQGMGWLTTEELVWSGEGRLLTHSPDTYKIPAIGDAPKDFRVKFYEGPSGLTSAVKGSKAVGEPPLMLAISVREAIKDAVASFGGEGPVDLASPSTVEAVFMAVQKRKVA</sequence>
<dbReference type="SMART" id="SM01092">
    <property type="entry name" value="CO_deh_flav_C"/>
    <property type="match status" value="1"/>
</dbReference>
<organism evidence="22 23">
    <name type="scientific">Verrucomicrobia subdivision 6 bacterium BACL9 MAG-120507-bin52</name>
    <dbReference type="NCBI Taxonomy" id="1655590"/>
    <lineage>
        <taxon>Bacteria</taxon>
        <taxon>Pseudomonadati</taxon>
        <taxon>Verrucomicrobiota</taxon>
        <taxon>Verrucomicrobiia</taxon>
        <taxon>Verrucomicrobiales</taxon>
        <taxon>Verrucomicrobia subdivision 6</taxon>
    </lineage>
</organism>
<dbReference type="SUPFAM" id="SSF54292">
    <property type="entry name" value="2Fe-2S ferredoxin-like"/>
    <property type="match status" value="1"/>
</dbReference>
<dbReference type="SUPFAM" id="SSF47741">
    <property type="entry name" value="CO dehydrogenase ISP C-domain like"/>
    <property type="match status" value="1"/>
</dbReference>
<keyword evidence="7" id="KW-0285">Flavoprotein</keyword>
<dbReference type="Gene3D" id="3.30.390.50">
    <property type="entry name" value="CO dehydrogenase flavoprotein, C-terminal domain"/>
    <property type="match status" value="1"/>
</dbReference>
<keyword evidence="15" id="KW-0576">Peroxisome</keyword>
<evidence type="ECO:0000256" key="2">
    <source>
        <dbReference type="ARBA" id="ARBA00001974"/>
    </source>
</evidence>
<dbReference type="SUPFAM" id="SSF55447">
    <property type="entry name" value="CO dehydrogenase flavoprotein C-terminal domain-like"/>
    <property type="match status" value="1"/>
</dbReference>
<comment type="cofactor">
    <cofactor evidence="19">
        <name>Mo-molybdopterin cytosine dinucleotide</name>
        <dbReference type="ChEBI" id="CHEBI:71308"/>
    </cofactor>
</comment>
<comment type="cofactor">
    <cofactor evidence="2">
        <name>FAD</name>
        <dbReference type="ChEBI" id="CHEBI:57692"/>
    </cofactor>
</comment>
<comment type="cofactor">
    <cofactor evidence="1">
        <name>Mo-molybdopterin</name>
        <dbReference type="ChEBI" id="CHEBI:71302"/>
    </cofactor>
</comment>
<keyword evidence="6" id="KW-0500">Molybdenum</keyword>
<dbReference type="PROSITE" id="PS51387">
    <property type="entry name" value="FAD_PCMH"/>
    <property type="match status" value="1"/>
</dbReference>
<dbReference type="Pfam" id="PF02738">
    <property type="entry name" value="MoCoBD_1"/>
    <property type="match status" value="1"/>
</dbReference>
<dbReference type="InterPro" id="IPR036884">
    <property type="entry name" value="2Fe-2S-bd_dom_sf"/>
</dbReference>
<keyword evidence="10" id="KW-0274">FAD</keyword>
<dbReference type="GO" id="GO:0051537">
    <property type="term" value="F:2 iron, 2 sulfur cluster binding"/>
    <property type="evidence" value="ECO:0007669"/>
    <property type="project" value="UniProtKB-KW"/>
</dbReference>
<accession>A0A0R2RK29</accession>
<dbReference type="Gene3D" id="3.10.20.30">
    <property type="match status" value="1"/>
</dbReference>
<comment type="similarity">
    <text evidence="4">Belongs to the xanthine dehydrogenase family.</text>
</comment>
<dbReference type="InterPro" id="IPR046867">
    <property type="entry name" value="AldOxase/xan_DH_MoCoBD2"/>
</dbReference>
<dbReference type="InterPro" id="IPR016208">
    <property type="entry name" value="Ald_Oxase/xanthine_DH-like"/>
</dbReference>
<comment type="catalytic activity">
    <reaction evidence="17">
        <text>xanthine + NAD(+) + H2O = urate + NADH + H(+)</text>
        <dbReference type="Rhea" id="RHEA:16669"/>
        <dbReference type="ChEBI" id="CHEBI:15377"/>
        <dbReference type="ChEBI" id="CHEBI:15378"/>
        <dbReference type="ChEBI" id="CHEBI:17712"/>
        <dbReference type="ChEBI" id="CHEBI:17775"/>
        <dbReference type="ChEBI" id="CHEBI:57540"/>
        <dbReference type="ChEBI" id="CHEBI:57945"/>
        <dbReference type="EC" id="1.17.1.4"/>
    </reaction>
</comment>
<dbReference type="Gene3D" id="1.10.150.120">
    <property type="entry name" value="[2Fe-2S]-binding domain"/>
    <property type="match status" value="1"/>
</dbReference>
<dbReference type="GO" id="GO:0071949">
    <property type="term" value="F:FAD binding"/>
    <property type="evidence" value="ECO:0007669"/>
    <property type="project" value="InterPro"/>
</dbReference>
<evidence type="ECO:0000256" key="10">
    <source>
        <dbReference type="ARBA" id="ARBA00022827"/>
    </source>
</evidence>
<evidence type="ECO:0000256" key="4">
    <source>
        <dbReference type="ARBA" id="ARBA00006849"/>
    </source>
</evidence>
<dbReference type="SMART" id="SM01008">
    <property type="entry name" value="Ald_Xan_dh_C"/>
    <property type="match status" value="1"/>
</dbReference>
<dbReference type="GO" id="GO:0004854">
    <property type="term" value="F:xanthine dehydrogenase activity"/>
    <property type="evidence" value="ECO:0007669"/>
    <property type="project" value="UniProtKB-EC"/>
</dbReference>
<evidence type="ECO:0000259" key="20">
    <source>
        <dbReference type="PROSITE" id="PS51085"/>
    </source>
</evidence>
<dbReference type="FunFam" id="3.30.365.10:FF:000002">
    <property type="entry name" value="Xanthine dehydrogenase oxidase"/>
    <property type="match status" value="1"/>
</dbReference>
<evidence type="ECO:0000256" key="6">
    <source>
        <dbReference type="ARBA" id="ARBA00022505"/>
    </source>
</evidence>
<dbReference type="InterPro" id="IPR016169">
    <property type="entry name" value="FAD-bd_PCMH_sub2"/>
</dbReference>
<dbReference type="GO" id="GO:0005506">
    <property type="term" value="F:iron ion binding"/>
    <property type="evidence" value="ECO:0007669"/>
    <property type="project" value="InterPro"/>
</dbReference>
<comment type="caution">
    <text evidence="22">The sequence shown here is derived from an EMBL/GenBank/DDBJ whole genome shotgun (WGS) entry which is preliminary data.</text>
</comment>
<keyword evidence="9" id="KW-0479">Metal-binding</keyword>
<dbReference type="Pfam" id="PF00111">
    <property type="entry name" value="Fer2"/>
    <property type="match status" value="1"/>
</dbReference>
<dbReference type="SUPFAM" id="SSF56176">
    <property type="entry name" value="FAD-binding/transporter-associated domain-like"/>
    <property type="match status" value="1"/>
</dbReference>
<dbReference type="InterPro" id="IPR012675">
    <property type="entry name" value="Beta-grasp_dom_sf"/>
</dbReference>
<dbReference type="InterPro" id="IPR036856">
    <property type="entry name" value="Ald_Oxase/Xan_DH_a/b_sf"/>
</dbReference>
<dbReference type="Pfam" id="PF01799">
    <property type="entry name" value="Fer2_2"/>
    <property type="match status" value="1"/>
</dbReference>
<dbReference type="InterPro" id="IPR016167">
    <property type="entry name" value="FAD-bd_PCMH_sub1"/>
</dbReference>
<dbReference type="InterPro" id="IPR002888">
    <property type="entry name" value="2Fe-2S-bd"/>
</dbReference>
<evidence type="ECO:0000313" key="23">
    <source>
        <dbReference type="Proteomes" id="UP000051269"/>
    </source>
</evidence>
<name>A0A0R2RK29_9BACT</name>
<dbReference type="Gene3D" id="3.90.1170.50">
    <property type="entry name" value="Aldehyde oxidase/xanthine dehydrogenase, a/b hammerhead"/>
    <property type="match status" value="1"/>
</dbReference>
<evidence type="ECO:0000256" key="18">
    <source>
        <dbReference type="ARBA" id="ARBA00049517"/>
    </source>
</evidence>
<dbReference type="NCBIfam" id="TIGR02963">
    <property type="entry name" value="xanthine_xdhA"/>
    <property type="match status" value="1"/>
</dbReference>
<comment type="catalytic activity">
    <reaction evidence="18">
        <text>hypoxanthine + NAD(+) + H2O = xanthine + NADH + H(+)</text>
        <dbReference type="Rhea" id="RHEA:24670"/>
        <dbReference type="ChEBI" id="CHEBI:15377"/>
        <dbReference type="ChEBI" id="CHEBI:15378"/>
        <dbReference type="ChEBI" id="CHEBI:17368"/>
        <dbReference type="ChEBI" id="CHEBI:17712"/>
        <dbReference type="ChEBI" id="CHEBI:57540"/>
        <dbReference type="ChEBI" id="CHEBI:57945"/>
        <dbReference type="EC" id="1.17.1.4"/>
    </reaction>
</comment>